<dbReference type="RefSeq" id="WP_264841837.1">
    <property type="nucleotide sequence ID" value="NZ_AP025628.1"/>
</dbReference>
<dbReference type="Proteomes" id="UP001163687">
    <property type="component" value="Chromosome"/>
</dbReference>
<dbReference type="KEGG" id="cmic:caldi_22550"/>
<dbReference type="AlphaFoldDB" id="A0AA35CPA1"/>
<proteinExistence type="predicted"/>
<dbReference type="PANTHER" id="PTHR33677">
    <property type="entry name" value="TRANSCRIPTIONAL REPRESSOR FRMR-RELATED"/>
    <property type="match status" value="1"/>
</dbReference>
<dbReference type="GO" id="GO:0046872">
    <property type="term" value="F:metal ion binding"/>
    <property type="evidence" value="ECO:0007669"/>
    <property type="project" value="InterPro"/>
</dbReference>
<dbReference type="EMBL" id="AP025628">
    <property type="protein sequence ID" value="BDG61165.1"/>
    <property type="molecule type" value="Genomic_DNA"/>
</dbReference>
<protein>
    <recommendedName>
        <fullName evidence="3">DNA-binding transcriptional regulator, FrmR family</fullName>
    </recommendedName>
</protein>
<dbReference type="GO" id="GO:0003677">
    <property type="term" value="F:DNA binding"/>
    <property type="evidence" value="ECO:0007669"/>
    <property type="project" value="InterPro"/>
</dbReference>
<dbReference type="InterPro" id="IPR003735">
    <property type="entry name" value="Metal_Tscrpt_repr"/>
</dbReference>
<dbReference type="Gene3D" id="1.20.58.1000">
    <property type="entry name" value="Metal-sensitive repressor, helix protomer"/>
    <property type="match status" value="1"/>
</dbReference>
<name>A0AA35CPA1_9FIRM</name>
<accession>A0AA35CPA1</accession>
<reference evidence="1" key="1">
    <citation type="submission" date="2022-03" db="EMBL/GenBank/DDBJ databases">
        <title>Complete genome sequence of Caldinitratiruptor microaerophilus.</title>
        <authorList>
            <person name="Mukaiyama R."/>
            <person name="Nishiyama T."/>
            <person name="Ueda K."/>
        </authorList>
    </citation>
    <scope>NUCLEOTIDE SEQUENCE</scope>
    <source>
        <strain evidence="1">JCM 16183</strain>
    </source>
</reference>
<dbReference type="InterPro" id="IPR038390">
    <property type="entry name" value="Metal_Tscrpt_repr_sf"/>
</dbReference>
<keyword evidence="2" id="KW-1185">Reference proteome</keyword>
<dbReference type="PANTHER" id="PTHR33677:SF3">
    <property type="entry name" value="COPPER-SENSING TRANSCRIPTIONAL REPRESSOR RICR"/>
    <property type="match status" value="1"/>
</dbReference>
<gene>
    <name evidence="1" type="ORF">caldi_22550</name>
</gene>
<sequence>MEELPVANRHVMPELRANAYRRLSSIEGQIRGLKKMLDEDRPCIEILVQLSAAQEALRHVTKLMMRNYLERCATDAIRSGDPEQVQAAYDDIIEVLFKHTR</sequence>
<evidence type="ECO:0008006" key="3">
    <source>
        <dbReference type="Google" id="ProtNLM"/>
    </source>
</evidence>
<evidence type="ECO:0000313" key="1">
    <source>
        <dbReference type="EMBL" id="BDG61165.1"/>
    </source>
</evidence>
<dbReference type="Pfam" id="PF02583">
    <property type="entry name" value="Trns_repr_metal"/>
    <property type="match status" value="1"/>
</dbReference>
<organism evidence="1 2">
    <name type="scientific">Caldinitratiruptor microaerophilus</name>
    <dbReference type="NCBI Taxonomy" id="671077"/>
    <lineage>
        <taxon>Bacteria</taxon>
        <taxon>Bacillati</taxon>
        <taxon>Bacillota</taxon>
        <taxon>Clostridia</taxon>
        <taxon>Eubacteriales</taxon>
        <taxon>Symbiobacteriaceae</taxon>
        <taxon>Caldinitratiruptor</taxon>
    </lineage>
</organism>
<dbReference type="CDD" id="cd10148">
    <property type="entry name" value="CsoR-like_DUF156"/>
    <property type="match status" value="1"/>
</dbReference>
<evidence type="ECO:0000313" key="2">
    <source>
        <dbReference type="Proteomes" id="UP001163687"/>
    </source>
</evidence>
<dbReference type="GO" id="GO:0045892">
    <property type="term" value="P:negative regulation of DNA-templated transcription"/>
    <property type="evidence" value="ECO:0007669"/>
    <property type="project" value="UniProtKB-ARBA"/>
</dbReference>